<sequence>MGQLWFILVLFIVFMVVYPLIVFSNRRGRNHPLSKYDLLLLACQFLSTLALSCLSYLIIAKRKSDFWDYVVPTAVLLDCFWVAVFGVQIIFQRYAGEIHWSAVLSTLLIGPLTHLGFNQFKYGTDEKSMYSASMMTFYHTVFFSQGMLFGVWRKEYFKAMQEMQDSVFMPFMVTFSVMAFSVTQPGNYSDVGFMFFYPLYSSKWIQGLFTSGSWLIIYLFNFLFHAAMNKRYDEQLYHHFNNSSMFTYLCHDLWIHVICSSLIYPNSLLNEDERFSIGTALLIVIVFVEIASYLNYFAFAYLFFGRHKKEK</sequence>
<feature type="transmembrane region" description="Helical" evidence="1">
    <location>
        <begin position="129"/>
        <end position="152"/>
    </location>
</feature>
<feature type="transmembrane region" description="Helical" evidence="1">
    <location>
        <begin position="245"/>
        <end position="264"/>
    </location>
</feature>
<protein>
    <submittedName>
        <fullName evidence="2">Uncharacterized protein</fullName>
    </submittedName>
</protein>
<dbReference type="EMBL" id="HBIA01011841">
    <property type="protein sequence ID" value="CAE0234201.1"/>
    <property type="molecule type" value="Transcribed_RNA"/>
</dbReference>
<feature type="transmembrane region" description="Helical" evidence="1">
    <location>
        <begin position="71"/>
        <end position="91"/>
    </location>
</feature>
<gene>
    <name evidence="2" type="ORF">SRAS04492_LOCUS6004</name>
    <name evidence="3" type="ORF">SRAS04492_LOCUS6005</name>
</gene>
<evidence type="ECO:0000313" key="2">
    <source>
        <dbReference type="EMBL" id="CAE0234200.1"/>
    </source>
</evidence>
<feature type="transmembrane region" description="Helical" evidence="1">
    <location>
        <begin position="98"/>
        <end position="117"/>
    </location>
</feature>
<feature type="transmembrane region" description="Helical" evidence="1">
    <location>
        <begin position="6"/>
        <end position="24"/>
    </location>
</feature>
<dbReference type="EMBL" id="HBIA01011840">
    <property type="protein sequence ID" value="CAE0234200.1"/>
    <property type="molecule type" value="Transcribed_RNA"/>
</dbReference>
<feature type="transmembrane region" description="Helical" evidence="1">
    <location>
        <begin position="276"/>
        <end position="304"/>
    </location>
</feature>
<accession>A0A7S3FVQ1</accession>
<feature type="transmembrane region" description="Helical" evidence="1">
    <location>
        <begin position="36"/>
        <end position="59"/>
    </location>
</feature>
<keyword evidence="1" id="KW-1133">Transmembrane helix</keyword>
<feature type="transmembrane region" description="Helical" evidence="1">
    <location>
        <begin position="164"/>
        <end position="184"/>
    </location>
</feature>
<dbReference type="AlphaFoldDB" id="A0A7S3FVQ1"/>
<reference evidence="2" key="1">
    <citation type="submission" date="2021-01" db="EMBL/GenBank/DDBJ databases">
        <authorList>
            <person name="Corre E."/>
            <person name="Pelletier E."/>
            <person name="Niang G."/>
            <person name="Scheremetjew M."/>
            <person name="Finn R."/>
            <person name="Kale V."/>
            <person name="Holt S."/>
            <person name="Cochrane G."/>
            <person name="Meng A."/>
            <person name="Brown T."/>
            <person name="Cohen L."/>
        </authorList>
    </citation>
    <scope>NUCLEOTIDE SEQUENCE</scope>
    <source>
        <strain evidence="2">Ras09</strain>
    </source>
</reference>
<name>A0A7S3FVQ1_9SPIT</name>
<proteinExistence type="predicted"/>
<organism evidence="2">
    <name type="scientific">Strombidium rassoulzadegani</name>
    <dbReference type="NCBI Taxonomy" id="1082188"/>
    <lineage>
        <taxon>Eukaryota</taxon>
        <taxon>Sar</taxon>
        <taxon>Alveolata</taxon>
        <taxon>Ciliophora</taxon>
        <taxon>Intramacronucleata</taxon>
        <taxon>Spirotrichea</taxon>
        <taxon>Oligotrichia</taxon>
        <taxon>Strombidiidae</taxon>
        <taxon>Strombidium</taxon>
    </lineage>
</organism>
<feature type="transmembrane region" description="Helical" evidence="1">
    <location>
        <begin position="204"/>
        <end position="224"/>
    </location>
</feature>
<evidence type="ECO:0000256" key="1">
    <source>
        <dbReference type="SAM" id="Phobius"/>
    </source>
</evidence>
<keyword evidence="1" id="KW-0812">Transmembrane</keyword>
<keyword evidence="1" id="KW-0472">Membrane</keyword>
<evidence type="ECO:0000313" key="3">
    <source>
        <dbReference type="EMBL" id="CAE0234201.1"/>
    </source>
</evidence>